<dbReference type="EMBL" id="MN740443">
    <property type="protein sequence ID" value="QHU26624.1"/>
    <property type="molecule type" value="Genomic_DNA"/>
</dbReference>
<evidence type="ECO:0000313" key="1">
    <source>
        <dbReference type="EMBL" id="QHU26624.1"/>
    </source>
</evidence>
<name>A0A6C0LAF0_9ZZZZ</name>
<reference evidence="1" key="1">
    <citation type="journal article" date="2020" name="Nature">
        <title>Giant virus diversity and host interactions through global metagenomics.</title>
        <authorList>
            <person name="Schulz F."/>
            <person name="Roux S."/>
            <person name="Paez-Espino D."/>
            <person name="Jungbluth S."/>
            <person name="Walsh D.A."/>
            <person name="Denef V.J."/>
            <person name="McMahon K.D."/>
            <person name="Konstantinidis K.T."/>
            <person name="Eloe-Fadrosh E.A."/>
            <person name="Kyrpides N.C."/>
            <person name="Woyke T."/>
        </authorList>
    </citation>
    <scope>NUCLEOTIDE SEQUENCE</scope>
    <source>
        <strain evidence="1">GVMAG-M-3300027759-42</strain>
    </source>
</reference>
<proteinExistence type="predicted"/>
<dbReference type="AlphaFoldDB" id="A0A6C0LAF0"/>
<sequence>MTDIQLRRIDSTYAEEAKTLGKLLEIRQSGRPYDPDIILRFEMETKAGNKIVIDFEPLFGYSEAFIEYEPDTEEKSMERTQKRTSILKVEIEGNDWALRPENVVATQGIDLSGWTNKKDD</sequence>
<organism evidence="1">
    <name type="scientific">viral metagenome</name>
    <dbReference type="NCBI Taxonomy" id="1070528"/>
    <lineage>
        <taxon>unclassified sequences</taxon>
        <taxon>metagenomes</taxon>
        <taxon>organismal metagenomes</taxon>
    </lineage>
</organism>
<accession>A0A6C0LAF0</accession>
<protein>
    <submittedName>
        <fullName evidence="1">Uncharacterized protein</fullName>
    </submittedName>
</protein>